<dbReference type="EMBL" id="AMZH03029315">
    <property type="protein sequence ID" value="RRT33325.1"/>
    <property type="molecule type" value="Genomic_DNA"/>
</dbReference>
<evidence type="ECO:0000256" key="1">
    <source>
        <dbReference type="SAM" id="MobiDB-lite"/>
    </source>
</evidence>
<sequence>MARKKKSHGSNWKSKAAAVAIVDSQSSSPIPPVASELSDTDVITTSRFPFALPRNPTQSRETPPQSATAVPFHMSDLTAVRVVGNATELASGAPVLPRSMVPAEQQPGRRRSSNSDLPEGSEDIFANVSANVGDVVSEIMIMMDQLGLDGTSWLKENMDGVHSCYYKMMVRERLRQADDRVVDEEAMADTDAVDPIKEVYGMASRWLEEKLKLEEKR</sequence>
<comment type="caution">
    <text evidence="2">The sequence shown here is derived from an EMBL/GenBank/DDBJ whole genome shotgun (WGS) entry which is preliminary data.</text>
</comment>
<proteinExistence type="predicted"/>
<reference evidence="2 3" key="1">
    <citation type="journal article" date="2014" name="Agronomy (Basel)">
        <title>A Draft Genome Sequence for Ensete ventricosum, the Drought-Tolerant Tree Against Hunger.</title>
        <authorList>
            <person name="Harrison J."/>
            <person name="Moore K.A."/>
            <person name="Paszkiewicz K."/>
            <person name="Jones T."/>
            <person name="Grant M."/>
            <person name="Ambacheew D."/>
            <person name="Muzemil S."/>
            <person name="Studholme D.J."/>
        </authorList>
    </citation>
    <scope>NUCLEOTIDE SEQUENCE [LARGE SCALE GENOMIC DNA]</scope>
</reference>
<gene>
    <name evidence="2" type="ORF">B296_00057507</name>
</gene>
<evidence type="ECO:0000313" key="2">
    <source>
        <dbReference type="EMBL" id="RRT33325.1"/>
    </source>
</evidence>
<feature type="region of interest" description="Disordered" evidence="1">
    <location>
        <begin position="1"/>
        <end position="38"/>
    </location>
</feature>
<name>A0A426X1G7_ENSVE</name>
<organism evidence="2 3">
    <name type="scientific">Ensete ventricosum</name>
    <name type="common">Abyssinian banana</name>
    <name type="synonym">Musa ensete</name>
    <dbReference type="NCBI Taxonomy" id="4639"/>
    <lineage>
        <taxon>Eukaryota</taxon>
        <taxon>Viridiplantae</taxon>
        <taxon>Streptophyta</taxon>
        <taxon>Embryophyta</taxon>
        <taxon>Tracheophyta</taxon>
        <taxon>Spermatophyta</taxon>
        <taxon>Magnoliopsida</taxon>
        <taxon>Liliopsida</taxon>
        <taxon>Zingiberales</taxon>
        <taxon>Musaceae</taxon>
        <taxon>Ensete</taxon>
    </lineage>
</organism>
<dbReference type="Proteomes" id="UP000287651">
    <property type="component" value="Unassembled WGS sequence"/>
</dbReference>
<dbReference type="AlphaFoldDB" id="A0A426X1G7"/>
<evidence type="ECO:0000313" key="3">
    <source>
        <dbReference type="Proteomes" id="UP000287651"/>
    </source>
</evidence>
<protein>
    <submittedName>
        <fullName evidence="2">Uncharacterized protein</fullName>
    </submittedName>
</protein>
<feature type="region of interest" description="Disordered" evidence="1">
    <location>
        <begin position="94"/>
        <end position="121"/>
    </location>
</feature>
<accession>A0A426X1G7</accession>